<evidence type="ECO:0000313" key="2">
    <source>
        <dbReference type="Proteomes" id="UP000030780"/>
    </source>
</evidence>
<reference evidence="1 2" key="1">
    <citation type="submission" date="2013-01" db="EMBL/GenBank/DDBJ databases">
        <authorList>
            <person name="Inman J."/>
            <person name="Zafar N."/>
            <person name="Lorenzi H."/>
            <person name="Caler E."/>
        </authorList>
    </citation>
    <scope>NUCLEOTIDE SEQUENCE [LARGE SCALE GENOMIC DNA]</scope>
    <source>
        <strain evidence="1 2">HM-3:IMSS</strain>
    </source>
</reference>
<dbReference type="VEuPathDB" id="AmoebaDB:KM1_334020"/>
<organism evidence="1 2">
    <name type="scientific">Entamoeba histolytica HM-3:IMSS</name>
    <dbReference type="NCBI Taxonomy" id="885315"/>
    <lineage>
        <taxon>Eukaryota</taxon>
        <taxon>Amoebozoa</taxon>
        <taxon>Evosea</taxon>
        <taxon>Archamoebae</taxon>
        <taxon>Mastigamoebida</taxon>
        <taxon>Entamoebidae</taxon>
        <taxon>Entamoeba</taxon>
    </lineage>
</organism>
<dbReference type="AlphaFoldDB" id="M7W9F9"/>
<proteinExistence type="predicted"/>
<accession>M7W9F9</accession>
<name>M7W9F9_ENTHI</name>
<protein>
    <submittedName>
        <fullName evidence="1">Uncharacterized protein</fullName>
    </submittedName>
</protein>
<dbReference type="EMBL" id="KB637932">
    <property type="protein sequence ID" value="EMS14511.1"/>
    <property type="molecule type" value="Genomic_DNA"/>
</dbReference>
<sequence length="98" mass="11197">MEDNLLYNDIGSPLFEYQSTVANCSSLSVKISVALPANFREMLSQIECLSKNGVITQNNESESCVDINRYENNEEYLQIDHQSDMGFKEYGFVQDMCH</sequence>
<dbReference type="Proteomes" id="UP000030780">
    <property type="component" value="Unassembled WGS sequence"/>
</dbReference>
<gene>
    <name evidence="1" type="ORF">KM1_334020</name>
</gene>
<evidence type="ECO:0000313" key="1">
    <source>
        <dbReference type="EMBL" id="EMS14511.1"/>
    </source>
</evidence>